<protein>
    <recommendedName>
        <fullName evidence="2">BTB domain-containing protein</fullName>
    </recommendedName>
</protein>
<organism evidence="3 4">
    <name type="scientific">Oculimacula yallundae</name>
    <dbReference type="NCBI Taxonomy" id="86028"/>
    <lineage>
        <taxon>Eukaryota</taxon>
        <taxon>Fungi</taxon>
        <taxon>Dikarya</taxon>
        <taxon>Ascomycota</taxon>
        <taxon>Pezizomycotina</taxon>
        <taxon>Leotiomycetes</taxon>
        <taxon>Helotiales</taxon>
        <taxon>Ploettnerulaceae</taxon>
        <taxon>Oculimacula</taxon>
    </lineage>
</organism>
<accession>A0ABR4C284</accession>
<dbReference type="PROSITE" id="PS50097">
    <property type="entry name" value="BTB"/>
    <property type="match status" value="1"/>
</dbReference>
<keyword evidence="1" id="KW-0472">Membrane</keyword>
<comment type="caution">
    <text evidence="3">The sequence shown here is derived from an EMBL/GenBank/DDBJ whole genome shotgun (WGS) entry which is preliminary data.</text>
</comment>
<dbReference type="SUPFAM" id="SSF54695">
    <property type="entry name" value="POZ domain"/>
    <property type="match status" value="1"/>
</dbReference>
<proteinExistence type="predicted"/>
<feature type="transmembrane region" description="Helical" evidence="1">
    <location>
        <begin position="6"/>
        <end position="28"/>
    </location>
</feature>
<evidence type="ECO:0000256" key="1">
    <source>
        <dbReference type="SAM" id="Phobius"/>
    </source>
</evidence>
<gene>
    <name evidence="3" type="ORF">VTL71DRAFT_4506</name>
</gene>
<keyword evidence="1" id="KW-0812">Transmembrane</keyword>
<dbReference type="Proteomes" id="UP001595075">
    <property type="component" value="Unassembled WGS sequence"/>
</dbReference>
<keyword evidence="1" id="KW-1133">Transmembrane helix</keyword>
<dbReference type="PANTHER" id="PTHR47843:SF2">
    <property type="entry name" value="BTB DOMAIN-CONTAINING PROTEIN"/>
    <property type="match status" value="1"/>
</dbReference>
<feature type="domain" description="BTB" evidence="2">
    <location>
        <begin position="94"/>
        <end position="163"/>
    </location>
</feature>
<sequence>MVLHIVLFAFQLMFALCVWICYLIFSLARALWPLLKDFNIYELFHSQTLITRSEHVSTIYTTESHAKEAQSGGLSTSRPKSGFKKVVSFADPQTMVTFIVGKPKQVFFVHKNAACAHSLFFKAAFESKMIEGSTQTMHLEDVDVKAFGRLVDWIYNKDVSGFDPIQTSLQDMILGPYTNNDKCDLYTNIWKLAERTMMPGLQNAAMSQLHSHFEKPRKDDIIRLSHIAFQDENDTVLKKLAIYHALEVLTSATFSKIARLLPVEMTCAIAEEYKGRELTMVTISGSRNEKGAAN</sequence>
<dbReference type="InterPro" id="IPR011333">
    <property type="entry name" value="SKP1/BTB/POZ_sf"/>
</dbReference>
<dbReference type="PANTHER" id="PTHR47843">
    <property type="entry name" value="BTB DOMAIN-CONTAINING PROTEIN-RELATED"/>
    <property type="match status" value="1"/>
</dbReference>
<reference evidence="3 4" key="1">
    <citation type="journal article" date="2024" name="Commun. Biol.">
        <title>Comparative genomic analysis of thermophilic fungi reveals convergent evolutionary adaptations and gene losses.</title>
        <authorList>
            <person name="Steindorff A.S."/>
            <person name="Aguilar-Pontes M.V."/>
            <person name="Robinson A.J."/>
            <person name="Andreopoulos B."/>
            <person name="LaButti K."/>
            <person name="Kuo A."/>
            <person name="Mondo S."/>
            <person name="Riley R."/>
            <person name="Otillar R."/>
            <person name="Haridas S."/>
            <person name="Lipzen A."/>
            <person name="Grimwood J."/>
            <person name="Schmutz J."/>
            <person name="Clum A."/>
            <person name="Reid I.D."/>
            <person name="Moisan M.C."/>
            <person name="Butler G."/>
            <person name="Nguyen T.T.M."/>
            <person name="Dewar K."/>
            <person name="Conant G."/>
            <person name="Drula E."/>
            <person name="Henrissat B."/>
            <person name="Hansel C."/>
            <person name="Singer S."/>
            <person name="Hutchinson M.I."/>
            <person name="de Vries R.P."/>
            <person name="Natvig D.O."/>
            <person name="Powell A.J."/>
            <person name="Tsang A."/>
            <person name="Grigoriev I.V."/>
        </authorList>
    </citation>
    <scope>NUCLEOTIDE SEQUENCE [LARGE SCALE GENOMIC DNA]</scope>
    <source>
        <strain evidence="3 4">CBS 494.80</strain>
    </source>
</reference>
<keyword evidence="4" id="KW-1185">Reference proteome</keyword>
<dbReference type="Gene3D" id="3.30.710.10">
    <property type="entry name" value="Potassium Channel Kv1.1, Chain A"/>
    <property type="match status" value="1"/>
</dbReference>
<dbReference type="Pfam" id="PF00651">
    <property type="entry name" value="BTB"/>
    <property type="match status" value="1"/>
</dbReference>
<evidence type="ECO:0000313" key="4">
    <source>
        <dbReference type="Proteomes" id="UP001595075"/>
    </source>
</evidence>
<name>A0ABR4C284_9HELO</name>
<evidence type="ECO:0000313" key="3">
    <source>
        <dbReference type="EMBL" id="KAL2064012.1"/>
    </source>
</evidence>
<dbReference type="CDD" id="cd18186">
    <property type="entry name" value="BTB_POZ_ZBTB_KLHL-like"/>
    <property type="match status" value="1"/>
</dbReference>
<dbReference type="SMART" id="SM00225">
    <property type="entry name" value="BTB"/>
    <property type="match status" value="1"/>
</dbReference>
<dbReference type="EMBL" id="JAZHXI010000014">
    <property type="protein sequence ID" value="KAL2064012.1"/>
    <property type="molecule type" value="Genomic_DNA"/>
</dbReference>
<evidence type="ECO:0000259" key="2">
    <source>
        <dbReference type="PROSITE" id="PS50097"/>
    </source>
</evidence>
<dbReference type="InterPro" id="IPR000210">
    <property type="entry name" value="BTB/POZ_dom"/>
</dbReference>